<accession>A0A2M6WDG3</accession>
<keyword evidence="1" id="KW-0520">NAD</keyword>
<dbReference type="Proteomes" id="UP000230543">
    <property type="component" value="Unassembled WGS sequence"/>
</dbReference>
<proteinExistence type="predicted"/>
<organism evidence="3 4">
    <name type="scientific">Candidatus Komeilibacteria bacterium CG10_big_fil_rev_8_21_14_0_10_41_13</name>
    <dbReference type="NCBI Taxonomy" id="1974476"/>
    <lineage>
        <taxon>Bacteria</taxon>
        <taxon>Candidatus Komeiliibacteriota</taxon>
    </lineage>
</organism>
<dbReference type="InterPro" id="IPR036291">
    <property type="entry name" value="NAD(P)-bd_dom_sf"/>
</dbReference>
<evidence type="ECO:0000313" key="4">
    <source>
        <dbReference type="Proteomes" id="UP000230543"/>
    </source>
</evidence>
<evidence type="ECO:0000259" key="2">
    <source>
        <dbReference type="Pfam" id="PF01370"/>
    </source>
</evidence>
<evidence type="ECO:0000313" key="3">
    <source>
        <dbReference type="EMBL" id="PIT90785.1"/>
    </source>
</evidence>
<dbReference type="PRINTS" id="PR01713">
    <property type="entry name" value="NUCEPIMERASE"/>
</dbReference>
<dbReference type="EMBL" id="PFBO01000010">
    <property type="protein sequence ID" value="PIT90785.1"/>
    <property type="molecule type" value="Genomic_DNA"/>
</dbReference>
<dbReference type="InterPro" id="IPR001509">
    <property type="entry name" value="Epimerase_deHydtase"/>
</dbReference>
<evidence type="ECO:0000256" key="1">
    <source>
        <dbReference type="ARBA" id="ARBA00023027"/>
    </source>
</evidence>
<dbReference type="Gene3D" id="3.40.50.720">
    <property type="entry name" value="NAD(P)-binding Rossmann-like Domain"/>
    <property type="match status" value="1"/>
</dbReference>
<dbReference type="PANTHER" id="PTHR43574">
    <property type="entry name" value="EPIMERASE-RELATED"/>
    <property type="match status" value="1"/>
</dbReference>
<sequence>MKILVTGGAGFIASHLVKKLLTLNHQVIVVDNFNNYYDPQLKRDRLKEIDNPNFKLYELDVNQLDKLEKLFAENNFDLVYNLAAQPGVRYSLENPTAYKISNIDGTFNILEMIKKFKVKKLIQASSSSVYGNSDKEAFLEKDNTDRPASLYAATKKAAELLIDYYQKVSDFQAIIFRFFTVYGPWGRPDMSYFKFADKITKNQSIDVYNHGKHLRDFTYIDDIIEGLIKALDYKKTDFEIINLGNSKPVELEYFIETLEKLFGLKAKKNYLPMQPGDVFKTSADITKAQKLLGWQPKTSIEGGLEKFVDWYKDYYKL</sequence>
<reference evidence="4" key="1">
    <citation type="submission" date="2017-09" db="EMBL/GenBank/DDBJ databases">
        <title>Depth-based differentiation of microbial function through sediment-hosted aquifers and enrichment of novel symbionts in the deep terrestrial subsurface.</title>
        <authorList>
            <person name="Probst A.J."/>
            <person name="Ladd B."/>
            <person name="Jarett J.K."/>
            <person name="Geller-Mcgrath D.E."/>
            <person name="Sieber C.M.K."/>
            <person name="Emerson J.B."/>
            <person name="Anantharaman K."/>
            <person name="Thomas B.C."/>
            <person name="Malmstrom R."/>
            <person name="Stieglmeier M."/>
            <person name="Klingl A."/>
            <person name="Woyke T."/>
            <person name="Ryan C.M."/>
            <person name="Banfield J.F."/>
        </authorList>
    </citation>
    <scope>NUCLEOTIDE SEQUENCE [LARGE SCALE GENOMIC DNA]</scope>
</reference>
<gene>
    <name evidence="3" type="ORF">COU22_00295</name>
</gene>
<name>A0A2M6WDG3_9BACT</name>
<dbReference type="SUPFAM" id="SSF51735">
    <property type="entry name" value="NAD(P)-binding Rossmann-fold domains"/>
    <property type="match status" value="1"/>
</dbReference>
<feature type="domain" description="NAD-dependent epimerase/dehydratase" evidence="2">
    <location>
        <begin position="3"/>
        <end position="244"/>
    </location>
</feature>
<dbReference type="Pfam" id="PF01370">
    <property type="entry name" value="Epimerase"/>
    <property type="match status" value="1"/>
</dbReference>
<comment type="caution">
    <text evidence="3">The sequence shown here is derived from an EMBL/GenBank/DDBJ whole genome shotgun (WGS) entry which is preliminary data.</text>
</comment>
<protein>
    <recommendedName>
        <fullName evidence="2">NAD-dependent epimerase/dehydratase domain-containing protein</fullName>
    </recommendedName>
</protein>
<dbReference type="AlphaFoldDB" id="A0A2M6WDG3"/>